<organism evidence="1 2">
    <name type="scientific">Ensifer adhaerens</name>
    <name type="common">Sinorhizobium morelense</name>
    <dbReference type="NCBI Taxonomy" id="106592"/>
    <lineage>
        <taxon>Bacteria</taxon>
        <taxon>Pseudomonadati</taxon>
        <taxon>Pseudomonadota</taxon>
        <taxon>Alphaproteobacteria</taxon>
        <taxon>Hyphomicrobiales</taxon>
        <taxon>Rhizobiaceae</taxon>
        <taxon>Sinorhizobium/Ensifer group</taxon>
        <taxon>Ensifer</taxon>
    </lineage>
</organism>
<gene>
    <name evidence="1" type="ORF">AC244_21770</name>
</gene>
<evidence type="ECO:0000313" key="2">
    <source>
        <dbReference type="Proteomes" id="UP000037425"/>
    </source>
</evidence>
<comment type="caution">
    <text evidence="1">The sequence shown here is derived from an EMBL/GenBank/DDBJ whole genome shotgun (WGS) entry which is preliminary data.</text>
</comment>
<dbReference type="OrthoDB" id="7859023at2"/>
<dbReference type="Proteomes" id="UP000037425">
    <property type="component" value="Unassembled WGS sequence"/>
</dbReference>
<reference evidence="2" key="1">
    <citation type="submission" date="2015-07" db="EMBL/GenBank/DDBJ databases">
        <title>Whole genome sequence of an Ensifer adhaerens strain isolated from a cave pool in the Wind Cave National Park.</title>
        <authorList>
            <person name="Eng W.W.H."/>
            <person name="Gan H.M."/>
            <person name="Barton H.A."/>
            <person name="Savka M.A."/>
        </authorList>
    </citation>
    <scope>NUCLEOTIDE SEQUENCE [LARGE SCALE GENOMIC DNA]</scope>
    <source>
        <strain evidence="2">SD006</strain>
    </source>
</reference>
<dbReference type="PATRIC" id="fig|106592.7.peg.2203"/>
<name>A0A0L8BMY5_ENSAD</name>
<protein>
    <submittedName>
        <fullName evidence="1">Uncharacterized protein</fullName>
    </submittedName>
</protein>
<sequence>MTNLSIWEFLNERRLEVTPTASKESFLESRLFQMVLSGDAKLPLDLVEEVAELMGCDKHQLFRMAMRQFYDDKAISLFERMLGSPVTDEEQKWLHEIRSAVDGPVSAPSGMAKRLVRALAKPNGSE</sequence>
<evidence type="ECO:0000313" key="1">
    <source>
        <dbReference type="EMBL" id="KOF16036.1"/>
    </source>
</evidence>
<dbReference type="RefSeq" id="WP_053250896.1">
    <property type="nucleotide sequence ID" value="NZ_LGAP01000016.1"/>
</dbReference>
<accession>A0A0L8BMY5</accession>
<proteinExistence type="predicted"/>
<dbReference type="AlphaFoldDB" id="A0A0L8BMY5"/>
<dbReference type="EMBL" id="LGAP01000016">
    <property type="protein sequence ID" value="KOF16036.1"/>
    <property type="molecule type" value="Genomic_DNA"/>
</dbReference>